<feature type="compositionally biased region" description="Basic and acidic residues" evidence="1">
    <location>
        <begin position="741"/>
        <end position="758"/>
    </location>
</feature>
<feature type="region of interest" description="Disordered" evidence="1">
    <location>
        <begin position="1"/>
        <end position="32"/>
    </location>
</feature>
<name>M7ZW16_TRIUA</name>
<dbReference type="EMBL" id="KD019856">
    <property type="protein sequence ID" value="EMS67373.1"/>
    <property type="molecule type" value="Genomic_DNA"/>
</dbReference>
<proteinExistence type="predicted"/>
<evidence type="ECO:0000256" key="1">
    <source>
        <dbReference type="SAM" id="MobiDB-lite"/>
    </source>
</evidence>
<gene>
    <name evidence="2" type="ORF">TRIUR3_21489</name>
</gene>
<accession>M7ZW16</accession>
<reference evidence="2" key="1">
    <citation type="journal article" date="2013" name="Nature">
        <title>Draft genome of the wheat A-genome progenitor Triticum urartu.</title>
        <authorList>
            <person name="Ling H.Q."/>
            <person name="Zhao S."/>
            <person name="Liu D."/>
            <person name="Wang J."/>
            <person name="Sun H."/>
            <person name="Zhang C."/>
            <person name="Fan H."/>
            <person name="Li D."/>
            <person name="Dong L."/>
            <person name="Tao Y."/>
            <person name="Gao C."/>
            <person name="Wu H."/>
            <person name="Li Y."/>
            <person name="Cui Y."/>
            <person name="Guo X."/>
            <person name="Zheng S."/>
            <person name="Wang B."/>
            <person name="Yu K."/>
            <person name="Liang Q."/>
            <person name="Yang W."/>
            <person name="Lou X."/>
            <person name="Chen J."/>
            <person name="Feng M."/>
            <person name="Jian J."/>
            <person name="Zhang X."/>
            <person name="Luo G."/>
            <person name="Jiang Y."/>
            <person name="Liu J."/>
            <person name="Wang Z."/>
            <person name="Sha Y."/>
            <person name="Zhang B."/>
            <person name="Wu H."/>
            <person name="Tang D."/>
            <person name="Shen Q."/>
            <person name="Xue P."/>
            <person name="Zou S."/>
            <person name="Wang X."/>
            <person name="Liu X."/>
            <person name="Wang F."/>
            <person name="Yang Y."/>
            <person name="An X."/>
            <person name="Dong Z."/>
            <person name="Zhang K."/>
            <person name="Zhang X."/>
            <person name="Luo M.C."/>
            <person name="Dvorak J."/>
            <person name="Tong Y."/>
            <person name="Wang J."/>
            <person name="Yang H."/>
            <person name="Li Z."/>
            <person name="Wang D."/>
            <person name="Zhang A."/>
            <person name="Wang J."/>
        </authorList>
    </citation>
    <scope>NUCLEOTIDE SEQUENCE</scope>
</reference>
<evidence type="ECO:0000313" key="2">
    <source>
        <dbReference type="EMBL" id="EMS67373.1"/>
    </source>
</evidence>
<protein>
    <submittedName>
        <fullName evidence="2">Uncharacterized protein</fullName>
    </submittedName>
</protein>
<feature type="region of interest" description="Disordered" evidence="1">
    <location>
        <begin position="266"/>
        <end position="315"/>
    </location>
</feature>
<dbReference type="AlphaFoldDB" id="M7ZW16"/>
<feature type="compositionally biased region" description="Basic and acidic residues" evidence="1">
    <location>
        <begin position="784"/>
        <end position="793"/>
    </location>
</feature>
<organism evidence="2">
    <name type="scientific">Triticum urartu</name>
    <name type="common">Red wild einkorn</name>
    <name type="synonym">Crithodium urartu</name>
    <dbReference type="NCBI Taxonomy" id="4572"/>
    <lineage>
        <taxon>Eukaryota</taxon>
        <taxon>Viridiplantae</taxon>
        <taxon>Streptophyta</taxon>
        <taxon>Embryophyta</taxon>
        <taxon>Tracheophyta</taxon>
        <taxon>Spermatophyta</taxon>
        <taxon>Magnoliopsida</taxon>
        <taxon>Liliopsida</taxon>
        <taxon>Poales</taxon>
        <taxon>Poaceae</taxon>
        <taxon>BOP clade</taxon>
        <taxon>Pooideae</taxon>
        <taxon>Triticodae</taxon>
        <taxon>Triticeae</taxon>
        <taxon>Triticinae</taxon>
        <taxon>Triticum</taxon>
    </lineage>
</organism>
<feature type="region of interest" description="Disordered" evidence="1">
    <location>
        <begin position="684"/>
        <end position="720"/>
    </location>
</feature>
<feature type="region of interest" description="Disordered" evidence="1">
    <location>
        <begin position="741"/>
        <end position="796"/>
    </location>
</feature>
<feature type="compositionally biased region" description="Basic and acidic residues" evidence="1">
    <location>
        <begin position="1"/>
        <end position="13"/>
    </location>
</feature>
<sequence>MEPPDPTKEKESAGRSGWKTRQEEKSLANDTHGTIVLTHASVIFKLMQDPDADELEMRTTTKRKRKRVLVDEYVANNAKKRMGRHTLVLVPRTPPPAGYVVPAVPPGRLAETTVLRGRVVRCTWSCHQIHQTRVFEMAFSLLAAATCVGPKQSYSSIPWEMFACVLCNGGTGEFDLAEWAFQIIRAAVKKLLKDLAAGVRTLIIGGSHLGLLPWFFDWIDFGTKPQDEFDHLDEDWHDVVGEPGGFLRHAGQQDALRAAEALIAASQQNCSPPQEEHGDQGHAGGSERNTKAAKGKGVADESSSSSDSDSDVEPIDPSIRLVRQILRADRRGPRSLNRFRQRLLMRNNSTNEVGTSNTCVLAVNQDRRALLRSRGSTSEQSCLRLRLKQSPTSSRGEAWLTGVDCPHEGNDEERKDRVRSLAAAALAVVEQAMDNPELFEGIFDQARAVLSGLGVEGYTGEEVPRMNGNGNNTPQREENDGINWEDLERESQELVELGNCQPCTDAQLTIVAPAVNGDSISSGGPYDGEHVGNTLQGDVDSNREMSVDEATDDALLGVSSLEPSDYMEEEEDGIELDDEFLAVATQVPIDYTMHEEELNEENNLVGLNNLRGMLAALNTCIRWVAWIAATMMVRSARPGDDEDEDPPLNGQILLGWHGTEYREDAHPSRQELLARVQHATRPHALDVQTSCRSAPSFYHDGRDGGDDQPPGSGMTLPEGGSASRFQQAIIKYLHACANHEKTPTSVEARERATERSDAGELGPHVTTRPRALDVQTNCRPGPSFRRDDADGGDGKAPTNMLPSGAGGSTSRFQQAVQNYLHWFGIKYTVNTTGKTHDVSREDGYTNEQVAVRRDWGDKYPPSIGLNHREPPTAAISKFNSNMLACEGGMLKRTMLYTTGGKMGSEDEICRDDGETDWDYIDTVMNSEMMGYKIDWLTKLWFPSKFMDCWAMYLMDKDKKTMMVLDPTETDVMDEMKIKHEARAKKFQHRFRSLFNNFFGNVLVDTDGWTFLYPLVAQHEPCSREDSGVYITHYYTDFTGLYLRSTLTQDQFDSLRMKLAYEIVIMKGNKGEIPDFLYDMIID</sequence>
<dbReference type="OMA" id="HACANHE"/>